<sequence length="157" mass="18395">MPTEYRGKAYSNLPRECDDLLNSTTGVYTIYPDGLHPVQVYCIMANGEQWTVIQRRFNGYVTFDRTWDEYRKGFGSVSGEYWLGNENIHQISSSTSHKLSIYLEDFTGKFAYANYSVFDLGDQYRKYQLRIDRFTGTSGLSMYRIFLIFLTFPNSWI</sequence>
<accession>A0A6J8E7V1</accession>
<protein>
    <recommendedName>
        <fullName evidence="2">Fibrinogen C-terminal domain-containing protein</fullName>
    </recommendedName>
</protein>
<reference evidence="3 4" key="1">
    <citation type="submission" date="2020-06" db="EMBL/GenBank/DDBJ databases">
        <authorList>
            <person name="Li R."/>
            <person name="Bekaert M."/>
        </authorList>
    </citation>
    <scope>NUCLEOTIDE SEQUENCE [LARGE SCALE GENOMIC DNA]</scope>
    <source>
        <strain evidence="4">wild</strain>
    </source>
</reference>
<organism evidence="3 4">
    <name type="scientific">Mytilus coruscus</name>
    <name type="common">Sea mussel</name>
    <dbReference type="NCBI Taxonomy" id="42192"/>
    <lineage>
        <taxon>Eukaryota</taxon>
        <taxon>Metazoa</taxon>
        <taxon>Spiralia</taxon>
        <taxon>Lophotrochozoa</taxon>
        <taxon>Mollusca</taxon>
        <taxon>Bivalvia</taxon>
        <taxon>Autobranchia</taxon>
        <taxon>Pteriomorphia</taxon>
        <taxon>Mytilida</taxon>
        <taxon>Mytiloidea</taxon>
        <taxon>Mytilidae</taxon>
        <taxon>Mytilinae</taxon>
        <taxon>Mytilus</taxon>
    </lineage>
</organism>
<dbReference type="PANTHER" id="PTHR19143">
    <property type="entry name" value="FIBRINOGEN/TENASCIN/ANGIOPOEITIN"/>
    <property type="match status" value="1"/>
</dbReference>
<dbReference type="AlphaFoldDB" id="A0A6J8E7V1"/>
<dbReference type="PANTHER" id="PTHR19143:SF458">
    <property type="entry name" value="FIBRINOGEN C-TERMINAL DOMAIN-CONTAINING PROTEIN-RELATED"/>
    <property type="match status" value="1"/>
</dbReference>
<dbReference type="InterPro" id="IPR002181">
    <property type="entry name" value="Fibrinogen_a/b/g_C_dom"/>
</dbReference>
<name>A0A6J8E7V1_MYTCO</name>
<keyword evidence="1" id="KW-0812">Transmembrane</keyword>
<dbReference type="GO" id="GO:0005615">
    <property type="term" value="C:extracellular space"/>
    <property type="evidence" value="ECO:0007669"/>
    <property type="project" value="TreeGrafter"/>
</dbReference>
<evidence type="ECO:0000259" key="2">
    <source>
        <dbReference type="PROSITE" id="PS51406"/>
    </source>
</evidence>
<evidence type="ECO:0000313" key="4">
    <source>
        <dbReference type="Proteomes" id="UP000507470"/>
    </source>
</evidence>
<dbReference type="EMBL" id="CACVKT020008723">
    <property type="protein sequence ID" value="CAC5416919.1"/>
    <property type="molecule type" value="Genomic_DNA"/>
</dbReference>
<dbReference type="PROSITE" id="PS51406">
    <property type="entry name" value="FIBRINOGEN_C_2"/>
    <property type="match status" value="1"/>
</dbReference>
<dbReference type="InterPro" id="IPR014716">
    <property type="entry name" value="Fibrinogen_a/b/g_C_1"/>
</dbReference>
<dbReference type="SMART" id="SM00186">
    <property type="entry name" value="FBG"/>
    <property type="match status" value="1"/>
</dbReference>
<dbReference type="Gene3D" id="3.90.215.10">
    <property type="entry name" value="Gamma Fibrinogen, chain A, domain 1"/>
    <property type="match status" value="1"/>
</dbReference>
<dbReference type="SUPFAM" id="SSF56496">
    <property type="entry name" value="Fibrinogen C-terminal domain-like"/>
    <property type="match status" value="1"/>
</dbReference>
<dbReference type="Pfam" id="PF00147">
    <property type="entry name" value="Fibrinogen_C"/>
    <property type="match status" value="1"/>
</dbReference>
<feature type="domain" description="Fibrinogen C-terminal" evidence="2">
    <location>
        <begin position="8"/>
        <end position="157"/>
    </location>
</feature>
<keyword evidence="1" id="KW-0472">Membrane</keyword>
<evidence type="ECO:0000313" key="3">
    <source>
        <dbReference type="EMBL" id="CAC5416919.1"/>
    </source>
</evidence>
<keyword evidence="1" id="KW-1133">Transmembrane helix</keyword>
<gene>
    <name evidence="3" type="ORF">MCOR_49489</name>
</gene>
<feature type="transmembrane region" description="Helical" evidence="1">
    <location>
        <begin position="134"/>
        <end position="152"/>
    </location>
</feature>
<dbReference type="Proteomes" id="UP000507470">
    <property type="component" value="Unassembled WGS sequence"/>
</dbReference>
<proteinExistence type="predicted"/>
<evidence type="ECO:0000256" key="1">
    <source>
        <dbReference type="SAM" id="Phobius"/>
    </source>
</evidence>
<dbReference type="InterPro" id="IPR036056">
    <property type="entry name" value="Fibrinogen-like_C"/>
</dbReference>
<dbReference type="OrthoDB" id="6118826at2759"/>
<dbReference type="InterPro" id="IPR050373">
    <property type="entry name" value="Fibrinogen_C-term_domain"/>
</dbReference>
<keyword evidence="4" id="KW-1185">Reference proteome</keyword>